<comment type="caution">
    <text evidence="4">The sequence shown here is derived from an EMBL/GenBank/DDBJ whole genome shotgun (WGS) entry which is preliminary data.</text>
</comment>
<feature type="domain" description="SLH" evidence="3">
    <location>
        <begin position="95"/>
        <end position="157"/>
    </location>
</feature>
<protein>
    <submittedName>
        <fullName evidence="4">Ig-like domain-containing protein</fullName>
    </submittedName>
</protein>
<dbReference type="PANTHER" id="PTHR43308">
    <property type="entry name" value="OUTER MEMBRANE PROTEIN ALPHA-RELATED"/>
    <property type="match status" value="1"/>
</dbReference>
<dbReference type="PROSITE" id="PS51272">
    <property type="entry name" value="SLH"/>
    <property type="match status" value="3"/>
</dbReference>
<dbReference type="InterPro" id="IPR014755">
    <property type="entry name" value="Cu-Rt/internalin_Ig-like"/>
</dbReference>
<organism evidence="4 5">
    <name type="scientific">Anoxybacteroides rupiense</name>
    <dbReference type="NCBI Taxonomy" id="311460"/>
    <lineage>
        <taxon>Bacteria</taxon>
        <taxon>Bacillati</taxon>
        <taxon>Bacillota</taxon>
        <taxon>Bacilli</taxon>
        <taxon>Bacillales</taxon>
        <taxon>Anoxybacillaceae</taxon>
        <taxon>Anoxybacteroides</taxon>
    </lineage>
</organism>
<dbReference type="Gene3D" id="2.60.40.1220">
    <property type="match status" value="6"/>
</dbReference>
<evidence type="ECO:0000256" key="2">
    <source>
        <dbReference type="SAM" id="SignalP"/>
    </source>
</evidence>
<name>A0ABT5W683_9BACL</name>
<dbReference type="RefSeq" id="WP_275192068.1">
    <property type="nucleotide sequence ID" value="NZ_JAQOTG010000013.1"/>
</dbReference>
<dbReference type="EMBL" id="JAQOTG010000013">
    <property type="protein sequence ID" value="MDE8564817.1"/>
    <property type="molecule type" value="Genomic_DNA"/>
</dbReference>
<dbReference type="InterPro" id="IPR032812">
    <property type="entry name" value="SbsA_Ig"/>
</dbReference>
<feature type="domain" description="SLH" evidence="3">
    <location>
        <begin position="158"/>
        <end position="218"/>
    </location>
</feature>
<evidence type="ECO:0000256" key="1">
    <source>
        <dbReference type="ARBA" id="ARBA00022729"/>
    </source>
</evidence>
<dbReference type="PANTHER" id="PTHR43308:SF5">
    <property type="entry name" value="S-LAYER PROTEIN _ PEPTIDOGLYCAN ENDO-BETA-N-ACETYLGLUCOSAMINIDASE"/>
    <property type="match status" value="1"/>
</dbReference>
<dbReference type="InterPro" id="IPR051465">
    <property type="entry name" value="Cell_Envelope_Struct_Comp"/>
</dbReference>
<dbReference type="PROSITE" id="PS51318">
    <property type="entry name" value="TAT"/>
    <property type="match status" value="1"/>
</dbReference>
<accession>A0ABT5W683</accession>
<evidence type="ECO:0000259" key="3">
    <source>
        <dbReference type="PROSITE" id="PS51272"/>
    </source>
</evidence>
<evidence type="ECO:0000313" key="4">
    <source>
        <dbReference type="EMBL" id="MDE8564817.1"/>
    </source>
</evidence>
<reference evidence="4 5" key="1">
    <citation type="submission" date="2023-01" db="EMBL/GenBank/DDBJ databases">
        <title>Genome-based reclassification of Anoxybacillus geothermalis as a later heterotypic synonym of Anoxybacillus rupiensis.</title>
        <authorList>
            <person name="Inan Bektas K."/>
            <person name="Canakci S."/>
            <person name="Belduz A.A."/>
            <person name="Guler H.H."/>
        </authorList>
    </citation>
    <scope>NUCLEOTIDE SEQUENCE [LARGE SCALE GENOMIC DNA]</scope>
    <source>
        <strain evidence="4 5">DSM 17127</strain>
    </source>
</reference>
<keyword evidence="5" id="KW-1185">Reference proteome</keyword>
<feature type="domain" description="SLH" evidence="3">
    <location>
        <begin position="31"/>
        <end position="94"/>
    </location>
</feature>
<dbReference type="Pfam" id="PF13205">
    <property type="entry name" value="Big_5"/>
    <property type="match status" value="4"/>
</dbReference>
<keyword evidence="1 2" id="KW-0732">Signal</keyword>
<proteinExistence type="predicted"/>
<feature type="chain" id="PRO_5046312287" evidence="2">
    <location>
        <begin position="33"/>
        <end position="1302"/>
    </location>
</feature>
<dbReference type="InterPro" id="IPR001119">
    <property type="entry name" value="SLH_dom"/>
</dbReference>
<sequence>MAYQPKSYRKFLAGSVSAALVATAVGPVVASAASFSDVNPNDSHAANIEKLVEKGYIKGYEDGTFKPYNNVTRGQVAKIFARILKDNGFQVPADKKAFDDVPVDAKDQELVEAAAIVKAAGVMTGNEGKLNPNQTMTRQQMAKVLVEAFDLTKPADFTSKITDLDKADEWARDYIKTLEANGVTVVTEYNPKGTVTRAAFASFVVRALDASSQTTAQDIQGVQYVDQNTLEVTFNGELKDVKKEDFAIEGVEIDSVSIKAAAAEEAKTTVVVIKTKTPLEEGKSYTISYKGQTTDKTKVDVPVVTPKVESVSAINTQEQEVSLTDLPVNGTIKVKFSEKVNKETINVNNLRVFEVKDNVPVSIASSKITLSEDGLTASVDLDGAGLEKGKEYKLEVKNVKSATDKTVDAKTINFTVSKMAVVTNAYFEGSTGDNDNNAPSGVDRINVAFDEKLDASTVTTSNVSLVDLATGKKIPVNLSVTGSTNNEIQITTDNALIDTKQYKLVVENIKTATGEKAEAFSKTFAVNATTPLTDAITVKTLDGKTVGTGLNSVWPKLTSGIQESGNVYHAGLQINVAIAEKLDPSSIESNVQLVEKETKAVVPVTLTYNSDSKILTIVPKADLKEATDYEIQFKGGLKSAEGIYLDPSKKTEVITAESYAFRTLDVTAPTVVEIKSKNGDSGLVVKDAQEFTIKTSEDVVLDNTNVVLVETGVDFNDQASITAKRIAAANLQVTPVLGQKATYTVKVKANALTQNKAYKLVVVGKDMDQTTLVTNGVNSVTVLDDAAGNTLKKSAVYAFTTEGNDVTAPKVVKVYKGNDITDETAVVTNPTNIKSTDKFTFLFDEAIQDGVNIDASKVKLEKYNGSTWVPVTGFSVVPSAVTNKAGDKVGLTVDLNGITINDAKYRLVIGEGTVKDAANNKNTQETVLEFIGTAGDDTAASVEVKVGSVDNSNAFTASTAVDKKIYITFDEDEIFDVAATSVKVTDKDGKEVAGTLKEITQPTDLTSFTGTNKVYEFTPAADLAYDSTYTVTVENVKDIAGNTIAKKVVQFKTVAATKKVVETSIADGAQAVDRQKTIKFKLNATDTLTYNDAVPSATYGDGTTVANGKVTLYKGTTAVAASKVELSNDGVDYSLVLKEALDSNTTYTLKIQTSNKETKVVTFTTGVIATDDVKPKFVEFGQVYDHDGDSGTPDQYVKIGDDLKLTHTVGSNTANLLVQFSEGIDLTGASVAITNVSDDKTVAVLSTTATDRVADANNAKETLSIDPVLDLASGKTYKVVITGVKDASGNVADSVTLYVVGQ</sequence>
<dbReference type="InterPro" id="IPR006311">
    <property type="entry name" value="TAT_signal"/>
</dbReference>
<dbReference type="Pfam" id="PF00395">
    <property type="entry name" value="SLH"/>
    <property type="match status" value="3"/>
</dbReference>
<feature type="signal peptide" evidence="2">
    <location>
        <begin position="1"/>
        <end position="32"/>
    </location>
</feature>
<gene>
    <name evidence="4" type="ORF">PNH38_13185</name>
</gene>
<dbReference type="Proteomes" id="UP001213979">
    <property type="component" value="Unassembled WGS sequence"/>
</dbReference>
<evidence type="ECO:0000313" key="5">
    <source>
        <dbReference type="Proteomes" id="UP001213979"/>
    </source>
</evidence>